<accession>A0A9Q8X1Y0</accession>
<dbReference type="PANTHER" id="PTHR30563:SF0">
    <property type="entry name" value="DNA RECOMBINATION PROTEIN RMUC"/>
    <property type="match status" value="1"/>
</dbReference>
<dbReference type="EMBL" id="CP097966">
    <property type="protein sequence ID" value="URQ63110.1"/>
    <property type="molecule type" value="Genomic_DNA"/>
</dbReference>
<keyword evidence="4" id="KW-0233">DNA recombination</keyword>
<evidence type="ECO:0000256" key="5">
    <source>
        <dbReference type="SAM" id="Coils"/>
    </source>
</evidence>
<organism evidence="7 8">
    <name type="scientific">SAR86 cluster bacterium</name>
    <dbReference type="NCBI Taxonomy" id="2030880"/>
    <lineage>
        <taxon>Bacteria</taxon>
        <taxon>Pseudomonadati</taxon>
        <taxon>Pseudomonadota</taxon>
        <taxon>Gammaproteobacteria</taxon>
        <taxon>SAR86 cluster</taxon>
    </lineage>
</organism>
<keyword evidence="6" id="KW-0472">Membrane</keyword>
<dbReference type="GO" id="GO:0006310">
    <property type="term" value="P:DNA recombination"/>
    <property type="evidence" value="ECO:0007669"/>
    <property type="project" value="UniProtKB-KW"/>
</dbReference>
<keyword evidence="8" id="KW-1185">Reference proteome</keyword>
<evidence type="ECO:0000313" key="8">
    <source>
        <dbReference type="Proteomes" id="UP001056381"/>
    </source>
</evidence>
<gene>
    <name evidence="7" type="ORF">M9B40_05145</name>
</gene>
<feature type="coiled-coil region" evidence="5">
    <location>
        <begin position="57"/>
        <end position="84"/>
    </location>
</feature>
<evidence type="ECO:0000256" key="2">
    <source>
        <dbReference type="ARBA" id="ARBA00009840"/>
    </source>
</evidence>
<evidence type="ECO:0000256" key="6">
    <source>
        <dbReference type="SAM" id="Phobius"/>
    </source>
</evidence>
<keyword evidence="6" id="KW-0812">Transmembrane</keyword>
<proteinExistence type="inferred from homology"/>
<dbReference type="Pfam" id="PF02646">
    <property type="entry name" value="RmuC"/>
    <property type="match status" value="1"/>
</dbReference>
<dbReference type="Proteomes" id="UP001056381">
    <property type="component" value="Chromosome"/>
</dbReference>
<evidence type="ECO:0000256" key="1">
    <source>
        <dbReference type="ARBA" id="ARBA00003416"/>
    </source>
</evidence>
<protein>
    <submittedName>
        <fullName evidence="7">DNA recombination protein RmuC</fullName>
    </submittedName>
</protein>
<name>A0A9Q8X1Y0_9GAMM</name>
<evidence type="ECO:0000313" key="7">
    <source>
        <dbReference type="EMBL" id="URQ63110.1"/>
    </source>
</evidence>
<dbReference type="AlphaFoldDB" id="A0A9Q8X1Y0"/>
<keyword evidence="3 5" id="KW-0175">Coiled coil</keyword>
<comment type="similarity">
    <text evidence="2">Belongs to the RmuC family.</text>
</comment>
<feature type="transmembrane region" description="Helical" evidence="6">
    <location>
        <begin position="6"/>
        <end position="26"/>
    </location>
</feature>
<comment type="function">
    <text evidence="1">Involved in DNA recombination.</text>
</comment>
<sequence length="364" mass="41802">MESGFLIAAVILFVFSTLVLTILLVLQRNSNLKPEEFSETIENIYKKREEEFKVSSKESIEKIIDPLRERMKEYETEIRKNSEQQIKIHAQTKITIDGLIEQTNQITSDTTNLANALRGDSKTQGDYGEMTLKLLFDKSGLEEDLHYVLQENYKVSDGEGLKDQRPDAIVYLPHERHLVIDSKFSFRAYYDYCSVGDEKERDKFGKLHSQRVKERIKELSEKKYSDIKELKTPGMTFLFIGIDDALNIALKYDNSLLSFATKKNIALLSPTQLHMALHMFENLWRIDKQSEQAFKIYEEARKLVEKLGGFVDSMDSLGNTIALSQKKFTDAKNKLVDGTGSISSRINKLISLGEKETKKIKSDD</sequence>
<dbReference type="PANTHER" id="PTHR30563">
    <property type="entry name" value="DNA RECOMBINATION PROTEIN RMUC"/>
    <property type="match status" value="1"/>
</dbReference>
<dbReference type="InterPro" id="IPR003798">
    <property type="entry name" value="DNA_recombination_RmuC"/>
</dbReference>
<reference evidence="7" key="1">
    <citation type="submission" date="2022-05" db="EMBL/GenBank/DDBJ databases">
        <title>Single-amplified genomics reveal most streamlined microbe among free-living bacteria.</title>
        <authorList>
            <person name="Roda-Garcia J."/>
            <person name="Haro-Moreno J.M."/>
            <person name="Rodriguez-Valera F."/>
            <person name="Almagro-Moreno S."/>
            <person name="Lopez-Perez M."/>
        </authorList>
    </citation>
    <scope>NUCLEOTIDE SEQUENCE</scope>
    <source>
        <strain evidence="7">TMED112-D2-2</strain>
    </source>
</reference>
<keyword evidence="6" id="KW-1133">Transmembrane helix</keyword>
<evidence type="ECO:0000256" key="4">
    <source>
        <dbReference type="ARBA" id="ARBA00023172"/>
    </source>
</evidence>
<evidence type="ECO:0000256" key="3">
    <source>
        <dbReference type="ARBA" id="ARBA00023054"/>
    </source>
</evidence>